<dbReference type="GO" id="GO:0016787">
    <property type="term" value="F:hydrolase activity"/>
    <property type="evidence" value="ECO:0007669"/>
    <property type="project" value="UniProtKB-KW"/>
</dbReference>
<dbReference type="InterPro" id="IPR019546">
    <property type="entry name" value="TAT_signal_bac_arc"/>
</dbReference>
<dbReference type="EMBL" id="JXMS01000009">
    <property type="protein sequence ID" value="OBQ52724.1"/>
    <property type="molecule type" value="Genomic_DNA"/>
</dbReference>
<gene>
    <name evidence="5" type="ORF">SP90_07145</name>
</gene>
<dbReference type="NCBIfam" id="TIGR01409">
    <property type="entry name" value="TAT_signal_seq"/>
    <property type="match status" value="1"/>
</dbReference>
<comment type="caution">
    <text evidence="5">The sequence shown here is derived from an EMBL/GenBank/DDBJ whole genome shotgun (WGS) entry which is preliminary data.</text>
</comment>
<evidence type="ECO:0000256" key="2">
    <source>
        <dbReference type="ARBA" id="ARBA00011771"/>
    </source>
</evidence>
<comment type="subunit">
    <text evidence="2">Heterodimer of a large and a small subunit.</text>
</comment>
<dbReference type="RefSeq" id="WP_066854009.1">
    <property type="nucleotide sequence ID" value="NZ_JXMS01000009.1"/>
</dbReference>
<dbReference type="InterPro" id="IPR006311">
    <property type="entry name" value="TAT_signal"/>
</dbReference>
<protein>
    <submittedName>
        <fullName evidence="5">Metal-dependent phosphohydrolase</fullName>
    </submittedName>
</protein>
<sequence length="371" mass="40643">MANVERRDFLKLGVAAAGAAVVFNSRSAKAGYTPASVQRITAMSPKEMAEASGAVMTAWHNLLDHAATIRNPSVRKSVLQILDNPAPSFMSRIKTDERKEIYQELKAKGYINNTNLTDFLPPLHSAFRAPQPFYSAPGSGYQSHHSYPGGLATHTDLNVRVSMSVADGYLGVYDYLLDKDTVIASQLLHDMQKPWVFQWQKDGASRTENKLAGTGEHHVLGVAESIHRGLPAEVCVAQACAHNHPRTPEDEAKVVGWLTAAAILAGVDPVKHGLLEKGGKTLPLPRRQEGFVCHLGDHDWVLTVPAAKWTIPLVKHVAAKHYNINETDTAAFNKFRNYIFSQATIMSVYEIYATKGEDAVVRTINSLVTPS</sequence>
<dbReference type="GO" id="GO:0042597">
    <property type="term" value="C:periplasmic space"/>
    <property type="evidence" value="ECO:0007669"/>
    <property type="project" value="UniProtKB-SubCell"/>
</dbReference>
<proteinExistence type="predicted"/>
<keyword evidence="4" id="KW-0408">Iron</keyword>
<organism evidence="5 6">
    <name type="scientific">Halodesulfovibrio spirochaetisodalis</name>
    <dbReference type="NCBI Taxonomy" id="1560234"/>
    <lineage>
        <taxon>Bacteria</taxon>
        <taxon>Pseudomonadati</taxon>
        <taxon>Thermodesulfobacteriota</taxon>
        <taxon>Desulfovibrionia</taxon>
        <taxon>Desulfovibrionales</taxon>
        <taxon>Desulfovibrionaceae</taxon>
        <taxon>Halodesulfovibrio</taxon>
    </lineage>
</organism>
<comment type="subcellular location">
    <subcellularLocation>
        <location evidence="1">Periplasm</location>
    </subcellularLocation>
</comment>
<evidence type="ECO:0000313" key="5">
    <source>
        <dbReference type="EMBL" id="OBQ52724.1"/>
    </source>
</evidence>
<dbReference type="PROSITE" id="PS51318">
    <property type="entry name" value="TAT"/>
    <property type="match status" value="1"/>
</dbReference>
<dbReference type="AlphaFoldDB" id="A0A1B7XEW7"/>
<evidence type="ECO:0000256" key="3">
    <source>
        <dbReference type="ARBA" id="ARBA00022723"/>
    </source>
</evidence>
<dbReference type="PATRIC" id="fig|1560234.3.peg.3401"/>
<evidence type="ECO:0000313" key="6">
    <source>
        <dbReference type="Proteomes" id="UP000091979"/>
    </source>
</evidence>
<accession>A0A1B7XEW7</accession>
<keyword evidence="5" id="KW-0378">Hydrolase</keyword>
<evidence type="ECO:0000256" key="1">
    <source>
        <dbReference type="ARBA" id="ARBA00004418"/>
    </source>
</evidence>
<keyword evidence="4" id="KW-0411">Iron-sulfur</keyword>
<dbReference type="STRING" id="1560234.SP90_07145"/>
<name>A0A1B7XEW7_9BACT</name>
<dbReference type="OrthoDB" id="1624022at2"/>
<dbReference type="GO" id="GO:0051536">
    <property type="term" value="F:iron-sulfur cluster binding"/>
    <property type="evidence" value="ECO:0007669"/>
    <property type="project" value="UniProtKB-KW"/>
</dbReference>
<dbReference type="Proteomes" id="UP000091979">
    <property type="component" value="Unassembled WGS sequence"/>
</dbReference>
<keyword evidence="6" id="KW-1185">Reference proteome</keyword>
<keyword evidence="3" id="KW-0479">Metal-binding</keyword>
<evidence type="ECO:0000256" key="4">
    <source>
        <dbReference type="ARBA" id="ARBA00023014"/>
    </source>
</evidence>
<dbReference type="GO" id="GO:0046872">
    <property type="term" value="F:metal ion binding"/>
    <property type="evidence" value="ECO:0007669"/>
    <property type="project" value="UniProtKB-KW"/>
</dbReference>
<reference evidence="5 6" key="1">
    <citation type="submission" date="2015-01" db="EMBL/GenBank/DDBJ databases">
        <title>Desulfovibrio sp. JC271 draft genome sequence.</title>
        <authorList>
            <person name="Shivani Y."/>
            <person name="Subhash Y."/>
            <person name="Sasikala C."/>
            <person name="Ramana C.V."/>
        </authorList>
    </citation>
    <scope>NUCLEOTIDE SEQUENCE [LARGE SCALE GENOMIC DNA]</scope>
    <source>
        <strain evidence="5 6">JC271</strain>
    </source>
</reference>